<dbReference type="PANTHER" id="PTHR35391">
    <property type="entry name" value="C2H2-TYPE DOMAIN-CONTAINING PROTEIN-RELATED"/>
    <property type="match status" value="1"/>
</dbReference>
<feature type="region of interest" description="Disordered" evidence="1">
    <location>
        <begin position="270"/>
        <end position="302"/>
    </location>
</feature>
<evidence type="ECO:0000256" key="1">
    <source>
        <dbReference type="SAM" id="MobiDB-lite"/>
    </source>
</evidence>
<dbReference type="EMBL" id="MU006779">
    <property type="protein sequence ID" value="KAF2643631.1"/>
    <property type="molecule type" value="Genomic_DNA"/>
</dbReference>
<evidence type="ECO:0000313" key="3">
    <source>
        <dbReference type="EMBL" id="KAF2643631.1"/>
    </source>
</evidence>
<gene>
    <name evidence="3" type="ORF">P280DRAFT_466399</name>
</gene>
<dbReference type="InterPro" id="IPR013087">
    <property type="entry name" value="Znf_C2H2_type"/>
</dbReference>
<proteinExistence type="predicted"/>
<feature type="domain" description="C2H2-type" evidence="2">
    <location>
        <begin position="346"/>
        <end position="374"/>
    </location>
</feature>
<dbReference type="Proteomes" id="UP000799753">
    <property type="component" value="Unassembled WGS sequence"/>
</dbReference>
<protein>
    <recommendedName>
        <fullName evidence="2">C2H2-type domain-containing protein</fullName>
    </recommendedName>
</protein>
<evidence type="ECO:0000259" key="2">
    <source>
        <dbReference type="SMART" id="SM00355"/>
    </source>
</evidence>
<feature type="region of interest" description="Disordered" evidence="1">
    <location>
        <begin position="547"/>
        <end position="569"/>
    </location>
</feature>
<keyword evidence="4" id="KW-1185">Reference proteome</keyword>
<dbReference type="AlphaFoldDB" id="A0A6A6S9R5"/>
<dbReference type="OrthoDB" id="6133115at2759"/>
<dbReference type="InterPro" id="IPR058925">
    <property type="entry name" value="zf-C2H2_AcuF"/>
</dbReference>
<dbReference type="PANTHER" id="PTHR35391:SF7">
    <property type="entry name" value="C2H2-TYPE DOMAIN-CONTAINING PROTEIN"/>
    <property type="match status" value="1"/>
</dbReference>
<reference evidence="3" key="1">
    <citation type="journal article" date="2020" name="Stud. Mycol.">
        <title>101 Dothideomycetes genomes: a test case for predicting lifestyles and emergence of pathogens.</title>
        <authorList>
            <person name="Haridas S."/>
            <person name="Albert R."/>
            <person name="Binder M."/>
            <person name="Bloem J."/>
            <person name="Labutti K."/>
            <person name="Salamov A."/>
            <person name="Andreopoulos B."/>
            <person name="Baker S."/>
            <person name="Barry K."/>
            <person name="Bills G."/>
            <person name="Bluhm B."/>
            <person name="Cannon C."/>
            <person name="Castanera R."/>
            <person name="Culley D."/>
            <person name="Daum C."/>
            <person name="Ezra D."/>
            <person name="Gonzalez J."/>
            <person name="Henrissat B."/>
            <person name="Kuo A."/>
            <person name="Liang C."/>
            <person name="Lipzen A."/>
            <person name="Lutzoni F."/>
            <person name="Magnuson J."/>
            <person name="Mondo S."/>
            <person name="Nolan M."/>
            <person name="Ohm R."/>
            <person name="Pangilinan J."/>
            <person name="Park H.-J."/>
            <person name="Ramirez L."/>
            <person name="Alfaro M."/>
            <person name="Sun H."/>
            <person name="Tritt A."/>
            <person name="Yoshinaga Y."/>
            <person name="Zwiers L.-H."/>
            <person name="Turgeon B."/>
            <person name="Goodwin S."/>
            <person name="Spatafora J."/>
            <person name="Crous P."/>
            <person name="Grigoriev I."/>
        </authorList>
    </citation>
    <scope>NUCLEOTIDE SEQUENCE</scope>
    <source>
        <strain evidence="3">CBS 473.64</strain>
    </source>
</reference>
<accession>A0A6A6S9R5</accession>
<sequence>MASSVSDQCRSCLNTLKAIATALSISQHHRVSVEQVSEEVDRLSLWIGNIGGLHRPGSPLSVESRLQEAEDVLTHICQLLNGLEDAAKELLQITTGEREGEMAPASPVEESDECHQTENISEEKELLEEVGGCITCLFRVSNLVRRAAPRDMFAKALTKNRFCFNNQFDIGHVREKFPKLSADGSYWLRERLGRAITQRRHYLKYIHDHRDKLEGDSTAIEPAIEASKSQPSLVQQLHTTNPFVDSPSRPSTYLTKATTIVPGQITHNMLTTGDDSDPDNDARSYTTVSRSIDGDGDPSTMSRIPKLEDLKVGSRPDFECPFCYRMKKFKAEKLWRRHVFNDLRPYVCTFPNCDTAGMMFGDVNEWWRHEMQSHRVSYFCPLCTHRTFSKQENYLAHVRRQHPSFLEDSDENSLLMISSKPLDQIPAQDCPCCFDWVTRLNESQAKLYQDTTDISDIAVLPTLFKRHLASHLEHLALFAIPVGSPGGDDDIDSNAAVEVASQRSFLSVISFESVKQTYPPDADLNGDVINSKADGGPEGVGAQIEWSKAGSESDAGSEVGPEPDLGDIEPTSLFTEKELYLVRKTFKNWWRLTSFTRPAPLSDKLEFLDVIDLHNHLRTQYNNVPKTGKVNDLISYDGYDRSAWWLAMKLAKKWRRTTRAHREERRQREEDTKSEIVVERGRIIRLD</sequence>
<name>A0A6A6S9R5_9PLEO</name>
<evidence type="ECO:0000313" key="4">
    <source>
        <dbReference type="Proteomes" id="UP000799753"/>
    </source>
</evidence>
<feature type="domain" description="C2H2-type" evidence="2">
    <location>
        <begin position="378"/>
        <end position="402"/>
    </location>
</feature>
<organism evidence="3 4">
    <name type="scientific">Massarina eburnea CBS 473.64</name>
    <dbReference type="NCBI Taxonomy" id="1395130"/>
    <lineage>
        <taxon>Eukaryota</taxon>
        <taxon>Fungi</taxon>
        <taxon>Dikarya</taxon>
        <taxon>Ascomycota</taxon>
        <taxon>Pezizomycotina</taxon>
        <taxon>Dothideomycetes</taxon>
        <taxon>Pleosporomycetidae</taxon>
        <taxon>Pleosporales</taxon>
        <taxon>Massarineae</taxon>
        <taxon>Massarinaceae</taxon>
        <taxon>Massarina</taxon>
    </lineage>
</organism>
<dbReference type="SMART" id="SM00355">
    <property type="entry name" value="ZnF_C2H2"/>
    <property type="match status" value="2"/>
</dbReference>
<dbReference type="Pfam" id="PF26082">
    <property type="entry name" value="zf-C2H2_AcuF"/>
    <property type="match status" value="1"/>
</dbReference>